<reference evidence="2 3" key="1">
    <citation type="submission" date="2021-03" db="EMBL/GenBank/DDBJ databases">
        <title>Muricauda lutimaris sp. nov. and Muricauda ruestringensis sp. nov, two marine members of the Flavobacteriaceae isolated from deep sea sediments of Western Pacific.</title>
        <authorList>
            <person name="Zhao S."/>
            <person name="Liu R."/>
        </authorList>
    </citation>
    <scope>NUCLEOTIDE SEQUENCE [LARGE SCALE GENOMIC DNA]</scope>
    <source>
        <strain evidence="2 3">BC31-1-A7</strain>
    </source>
</reference>
<sequence>MVIEHLELSVSAFADEIGVQRSSMSHLLNGRNKPSLDFIMKLVDTYPEIKLDWLLKGKGNFPETDNIEEEPVAKKTNLEIENFKIEPTKRESVIAQKQSKEPYKIVMFYSDGTFDTFNTKKD</sequence>
<evidence type="ECO:0000313" key="2">
    <source>
        <dbReference type="EMBL" id="MBO0353139.1"/>
    </source>
</evidence>
<protein>
    <submittedName>
        <fullName evidence="2">Helix-turn-helix transcriptional regulator</fullName>
    </submittedName>
</protein>
<organism evidence="2 3">
    <name type="scientific">Flagellimonas aurea</name>
    <dbReference type="NCBI Taxonomy" id="2915619"/>
    <lineage>
        <taxon>Bacteria</taxon>
        <taxon>Pseudomonadati</taxon>
        <taxon>Bacteroidota</taxon>
        <taxon>Flavobacteriia</taxon>
        <taxon>Flavobacteriales</taxon>
        <taxon>Flavobacteriaceae</taxon>
        <taxon>Flagellimonas</taxon>
    </lineage>
</organism>
<dbReference type="SUPFAM" id="SSF47413">
    <property type="entry name" value="lambda repressor-like DNA-binding domains"/>
    <property type="match status" value="1"/>
</dbReference>
<evidence type="ECO:0000313" key="3">
    <source>
        <dbReference type="Proteomes" id="UP000664044"/>
    </source>
</evidence>
<gene>
    <name evidence="2" type="ORF">J0656_03850</name>
</gene>
<comment type="caution">
    <text evidence="2">The sequence shown here is derived from an EMBL/GenBank/DDBJ whole genome shotgun (WGS) entry which is preliminary data.</text>
</comment>
<dbReference type="PROSITE" id="PS50943">
    <property type="entry name" value="HTH_CROC1"/>
    <property type="match status" value="1"/>
</dbReference>
<keyword evidence="3" id="KW-1185">Reference proteome</keyword>
<dbReference type="CDD" id="cd00093">
    <property type="entry name" value="HTH_XRE"/>
    <property type="match status" value="1"/>
</dbReference>
<proteinExistence type="predicted"/>
<name>A0ABS3G280_9FLAO</name>
<dbReference type="Proteomes" id="UP000664044">
    <property type="component" value="Unassembled WGS sequence"/>
</dbReference>
<evidence type="ECO:0000259" key="1">
    <source>
        <dbReference type="PROSITE" id="PS50943"/>
    </source>
</evidence>
<dbReference type="Pfam" id="PF01381">
    <property type="entry name" value="HTH_3"/>
    <property type="match status" value="1"/>
</dbReference>
<accession>A0ABS3G280</accession>
<feature type="domain" description="HTH cro/C1-type" evidence="1">
    <location>
        <begin position="8"/>
        <end position="54"/>
    </location>
</feature>
<dbReference type="EMBL" id="JAFLNL010000002">
    <property type="protein sequence ID" value="MBO0353139.1"/>
    <property type="molecule type" value="Genomic_DNA"/>
</dbReference>
<dbReference type="InterPro" id="IPR010982">
    <property type="entry name" value="Lambda_DNA-bd_dom_sf"/>
</dbReference>
<dbReference type="InterPro" id="IPR001387">
    <property type="entry name" value="Cro/C1-type_HTH"/>
</dbReference>
<dbReference type="Gene3D" id="1.10.260.40">
    <property type="entry name" value="lambda repressor-like DNA-binding domains"/>
    <property type="match status" value="1"/>
</dbReference>